<accession>A0A383AVI1</accession>
<sequence>MSNLKSKVSLEAGAKILLEDMN</sequence>
<evidence type="ECO:0000313" key="1">
    <source>
        <dbReference type="EMBL" id="SVE11195.1"/>
    </source>
</evidence>
<reference evidence="1" key="1">
    <citation type="submission" date="2018-05" db="EMBL/GenBank/DDBJ databases">
        <authorList>
            <person name="Lanie J.A."/>
            <person name="Ng W.-L."/>
            <person name="Kazmierczak K.M."/>
            <person name="Andrzejewski T.M."/>
            <person name="Davidsen T.M."/>
            <person name="Wayne K.J."/>
            <person name="Tettelin H."/>
            <person name="Glass J.I."/>
            <person name="Rusch D."/>
            <person name="Podicherti R."/>
            <person name="Tsui H.-C.T."/>
            <person name="Winkler M.E."/>
        </authorList>
    </citation>
    <scope>NUCLEOTIDE SEQUENCE</scope>
</reference>
<proteinExistence type="predicted"/>
<protein>
    <submittedName>
        <fullName evidence="1">Uncharacterized protein</fullName>
    </submittedName>
</protein>
<gene>
    <name evidence="1" type="ORF">METZ01_LOCUS464049</name>
</gene>
<dbReference type="AlphaFoldDB" id="A0A383AVI1"/>
<dbReference type="EMBL" id="UINC01194889">
    <property type="protein sequence ID" value="SVE11195.1"/>
    <property type="molecule type" value="Genomic_DNA"/>
</dbReference>
<organism evidence="1">
    <name type="scientific">marine metagenome</name>
    <dbReference type="NCBI Taxonomy" id="408172"/>
    <lineage>
        <taxon>unclassified sequences</taxon>
        <taxon>metagenomes</taxon>
        <taxon>ecological metagenomes</taxon>
    </lineage>
</organism>
<name>A0A383AVI1_9ZZZZ</name>
<feature type="non-terminal residue" evidence="1">
    <location>
        <position position="22"/>
    </location>
</feature>